<dbReference type="OrthoDB" id="1703270at2759"/>
<protein>
    <submittedName>
        <fullName evidence="2">Uncharacterized protein</fullName>
    </submittedName>
</protein>
<evidence type="ECO:0000256" key="1">
    <source>
        <dbReference type="SAM" id="MobiDB-lite"/>
    </source>
</evidence>
<dbReference type="Proteomes" id="UP000078559">
    <property type="component" value="Chromosome 11"/>
</dbReference>
<feature type="region of interest" description="Disordered" evidence="1">
    <location>
        <begin position="462"/>
        <end position="490"/>
    </location>
</feature>
<evidence type="ECO:0000313" key="2">
    <source>
        <dbReference type="EMBL" id="KUI73572.1"/>
    </source>
</evidence>
<accession>A0A194WB53</accession>
<evidence type="ECO:0000313" key="3">
    <source>
        <dbReference type="Proteomes" id="UP000078559"/>
    </source>
</evidence>
<dbReference type="AlphaFoldDB" id="A0A194WB53"/>
<name>A0A194WB53_CYTMA</name>
<feature type="region of interest" description="Disordered" evidence="1">
    <location>
        <begin position="1"/>
        <end position="32"/>
    </location>
</feature>
<sequence>MGRTNQELWKQPPASLNVEWPTDSSLHQGPTVEEQKARIRETRAKVANAIAASGSPVPIWPDVGKPVNWNFSQHTSLGEGTTDLHSAAGGQASRPSSSRIPLRYQTSTPVPKARYPIRRRQGTSGQTSNSVQSSPLSCFPLRPRARTQENIPTNSFAKILEAHDVLEGPKSFDLSNTFGVQIDLPDNIDPSLVNPHVFVVELPNPVFLRTPPTAPRAMRQRIASMSVPRQSGRARMNSETTTTTHRSYETAATRPRGDSSITINSHHSFEPGESFKTPTTHISPIALTDPTQGSSSMALICVNHQGHNTPCRVGSPSGLRSHSATKPALDIVSPPGFENPNPEFDDHAGSWSYSKDSISEEERLRTNFARLQEMASHIEMDKSPFLPKTVIEYAALLAEREAAEAKRARKRIQYTEEVVHNRHDEGTALPMKNVDLFGGKKMKDGLSPVLAMESCFNELPDTPEHERVDWPPSSEFRSWKASRPPPGTRVRCNSHRGAWPFPRFNMPFRPEETFDDGEIPYNKRKMVFAPRWDWAPKFMKMNDEESHLPVEEIPMNVLRTTNPILARLVKDIQRRPPQD</sequence>
<feature type="compositionally biased region" description="Polar residues" evidence="1">
    <location>
        <begin position="122"/>
        <end position="136"/>
    </location>
</feature>
<proteinExistence type="predicted"/>
<feature type="region of interest" description="Disordered" evidence="1">
    <location>
        <begin position="224"/>
        <end position="261"/>
    </location>
</feature>
<gene>
    <name evidence="2" type="ORF">VM1G_09522</name>
</gene>
<keyword evidence="3" id="KW-1185">Reference proteome</keyword>
<organism evidence="2 3">
    <name type="scientific">Cytospora mali</name>
    <name type="common">Apple Valsa canker fungus</name>
    <name type="synonym">Valsa mali</name>
    <dbReference type="NCBI Taxonomy" id="578113"/>
    <lineage>
        <taxon>Eukaryota</taxon>
        <taxon>Fungi</taxon>
        <taxon>Dikarya</taxon>
        <taxon>Ascomycota</taxon>
        <taxon>Pezizomycotina</taxon>
        <taxon>Sordariomycetes</taxon>
        <taxon>Sordariomycetidae</taxon>
        <taxon>Diaporthales</taxon>
        <taxon>Cytosporaceae</taxon>
        <taxon>Cytospora</taxon>
    </lineage>
</organism>
<feature type="region of interest" description="Disordered" evidence="1">
    <location>
        <begin position="71"/>
        <end position="149"/>
    </location>
</feature>
<dbReference type="EMBL" id="CM003108">
    <property type="protein sequence ID" value="KUI73572.1"/>
    <property type="molecule type" value="Genomic_DNA"/>
</dbReference>
<reference evidence="2" key="1">
    <citation type="submission" date="2014-12" db="EMBL/GenBank/DDBJ databases">
        <title>Genome Sequence of Valsa Canker Pathogens Uncovers a Specific Adaption of Colonization on Woody Bark.</title>
        <authorList>
            <person name="Yin Z."/>
            <person name="Liu H."/>
            <person name="Gao X."/>
            <person name="Li Z."/>
            <person name="Song N."/>
            <person name="Ke X."/>
            <person name="Dai Q."/>
            <person name="Wu Y."/>
            <person name="Sun Y."/>
            <person name="Xu J.-R."/>
            <person name="Kang Z.K."/>
            <person name="Wang L."/>
            <person name="Huang L."/>
        </authorList>
    </citation>
    <scope>NUCLEOTIDE SEQUENCE [LARGE SCALE GENOMIC DNA]</scope>
    <source>
        <strain evidence="2">03-8</strain>
    </source>
</reference>
<feature type="compositionally biased region" description="Polar residues" evidence="1">
    <location>
        <begin position="93"/>
        <end position="109"/>
    </location>
</feature>